<dbReference type="KEGG" id="sfu:Sfum_0193"/>
<dbReference type="GO" id="GO:0004514">
    <property type="term" value="F:nicotinate-nucleotide diphosphorylase (carboxylating) activity"/>
    <property type="evidence" value="ECO:0007669"/>
    <property type="project" value="UniProtKB-EC"/>
</dbReference>
<dbReference type="RefSeq" id="WP_011697068.1">
    <property type="nucleotide sequence ID" value="NC_008554.1"/>
</dbReference>
<evidence type="ECO:0000256" key="4">
    <source>
        <dbReference type="ARBA" id="ARBA00011218"/>
    </source>
</evidence>
<dbReference type="PANTHER" id="PTHR32179:SF3">
    <property type="entry name" value="NICOTINATE-NUCLEOTIDE PYROPHOSPHORYLASE [CARBOXYLATING]"/>
    <property type="match status" value="1"/>
</dbReference>
<dbReference type="SUPFAM" id="SSF54675">
    <property type="entry name" value="Nicotinate/Quinolinate PRTase N-terminal domain-like"/>
    <property type="match status" value="1"/>
</dbReference>
<keyword evidence="16" id="KW-1185">Reference proteome</keyword>
<keyword evidence="6" id="KW-0662">Pyridine nucleotide biosynthesis</keyword>
<reference evidence="15 16" key="1">
    <citation type="submission" date="2006-10" db="EMBL/GenBank/DDBJ databases">
        <title>Complete sequence of Syntrophobacter fumaroxidans MPOB.</title>
        <authorList>
            <consortium name="US DOE Joint Genome Institute"/>
            <person name="Copeland A."/>
            <person name="Lucas S."/>
            <person name="Lapidus A."/>
            <person name="Barry K."/>
            <person name="Detter J.C."/>
            <person name="Glavina del Rio T."/>
            <person name="Hammon N."/>
            <person name="Israni S."/>
            <person name="Pitluck S."/>
            <person name="Goltsman E.G."/>
            <person name="Martinez M."/>
            <person name="Schmutz J."/>
            <person name="Larimer F."/>
            <person name="Land M."/>
            <person name="Hauser L."/>
            <person name="Kyrpides N."/>
            <person name="Kim E."/>
            <person name="Boone D.R."/>
            <person name="Brockman F."/>
            <person name="Culley D."/>
            <person name="Ferry J."/>
            <person name="Gunsalus R."/>
            <person name="McInerney M.J."/>
            <person name="Morrison M."/>
            <person name="Plugge C."/>
            <person name="Rohlin L."/>
            <person name="Scholten J."/>
            <person name="Sieber J."/>
            <person name="Stams A.J.M."/>
            <person name="Worm P."/>
            <person name="Henstra A.M."/>
            <person name="Richardson P."/>
        </authorList>
    </citation>
    <scope>NUCLEOTIDE SEQUENCE [LARGE SCALE GENOMIC DNA]</scope>
    <source>
        <strain evidence="16">DSM 10017 / MPOB</strain>
    </source>
</reference>
<comment type="subunit">
    <text evidence="4">Hexamer formed by 3 homodimers.</text>
</comment>
<dbReference type="InterPro" id="IPR022412">
    <property type="entry name" value="Quinolinate_PRibosylTrfase_N"/>
</dbReference>
<evidence type="ECO:0000313" key="16">
    <source>
        <dbReference type="Proteomes" id="UP000001784"/>
    </source>
</evidence>
<dbReference type="FunFam" id="3.20.20.70:FF:000030">
    <property type="entry name" value="Nicotinate-nucleotide pyrophosphorylase, carboxylating"/>
    <property type="match status" value="1"/>
</dbReference>
<dbReference type="PIRSF" id="PIRSF006250">
    <property type="entry name" value="NadC_ModD"/>
    <property type="match status" value="1"/>
</dbReference>
<proteinExistence type="inferred from homology"/>
<comment type="function">
    <text evidence="1">Involved in the catabolism of quinolinic acid (QA).</text>
</comment>
<organism evidence="15 16">
    <name type="scientific">Syntrophobacter fumaroxidans (strain DSM 10017 / MPOB)</name>
    <dbReference type="NCBI Taxonomy" id="335543"/>
    <lineage>
        <taxon>Bacteria</taxon>
        <taxon>Pseudomonadati</taxon>
        <taxon>Thermodesulfobacteriota</taxon>
        <taxon>Syntrophobacteria</taxon>
        <taxon>Syntrophobacterales</taxon>
        <taxon>Syntrophobacteraceae</taxon>
        <taxon>Syntrophobacter</taxon>
    </lineage>
</organism>
<feature type="domain" description="Quinolinate phosphoribosyl transferase N-terminal" evidence="14">
    <location>
        <begin position="20"/>
        <end position="105"/>
    </location>
</feature>
<gene>
    <name evidence="15" type="ordered locus">Sfum_0193</name>
</gene>
<evidence type="ECO:0000259" key="13">
    <source>
        <dbReference type="Pfam" id="PF01729"/>
    </source>
</evidence>
<evidence type="ECO:0000256" key="9">
    <source>
        <dbReference type="ARBA" id="ARBA00033102"/>
    </source>
</evidence>
<dbReference type="EC" id="2.4.2.19" evidence="5"/>
<dbReference type="GO" id="GO:0034213">
    <property type="term" value="P:quinolinate catabolic process"/>
    <property type="evidence" value="ECO:0007669"/>
    <property type="project" value="TreeGrafter"/>
</dbReference>
<keyword evidence="8 12" id="KW-0808">Transferase</keyword>
<keyword evidence="7 12" id="KW-0328">Glycosyltransferase</keyword>
<accession>A0LEP3</accession>
<dbReference type="InParanoid" id="A0LEP3"/>
<dbReference type="InterPro" id="IPR037128">
    <property type="entry name" value="Quinolinate_PRibosylTase_N_sf"/>
</dbReference>
<comment type="catalytic activity">
    <reaction evidence="10">
        <text>nicotinate beta-D-ribonucleotide + CO2 + diphosphate = quinolinate + 5-phospho-alpha-D-ribose 1-diphosphate + 2 H(+)</text>
        <dbReference type="Rhea" id="RHEA:12733"/>
        <dbReference type="ChEBI" id="CHEBI:15378"/>
        <dbReference type="ChEBI" id="CHEBI:16526"/>
        <dbReference type="ChEBI" id="CHEBI:29959"/>
        <dbReference type="ChEBI" id="CHEBI:33019"/>
        <dbReference type="ChEBI" id="CHEBI:57502"/>
        <dbReference type="ChEBI" id="CHEBI:58017"/>
        <dbReference type="EC" id="2.4.2.19"/>
    </reaction>
</comment>
<evidence type="ECO:0000256" key="8">
    <source>
        <dbReference type="ARBA" id="ARBA00022679"/>
    </source>
</evidence>
<evidence type="ECO:0000256" key="2">
    <source>
        <dbReference type="ARBA" id="ARBA00004893"/>
    </source>
</evidence>
<dbReference type="Proteomes" id="UP000001784">
    <property type="component" value="Chromosome"/>
</dbReference>
<dbReference type="GO" id="GO:0009435">
    <property type="term" value="P:NAD+ biosynthetic process"/>
    <property type="evidence" value="ECO:0007669"/>
    <property type="project" value="UniProtKB-UniPathway"/>
</dbReference>
<dbReference type="GO" id="GO:0005737">
    <property type="term" value="C:cytoplasm"/>
    <property type="evidence" value="ECO:0007669"/>
    <property type="project" value="TreeGrafter"/>
</dbReference>
<evidence type="ECO:0000256" key="7">
    <source>
        <dbReference type="ARBA" id="ARBA00022676"/>
    </source>
</evidence>
<dbReference type="FunFam" id="3.90.1170.20:FF:000001">
    <property type="entry name" value="Nicotinate-nucleotide diphosphorylase (Carboxylating)"/>
    <property type="match status" value="1"/>
</dbReference>
<name>A0LEP3_SYNFM</name>
<feature type="domain" description="Quinolinate phosphoribosyl transferase C-terminal" evidence="13">
    <location>
        <begin position="107"/>
        <end position="272"/>
    </location>
</feature>
<dbReference type="Pfam" id="PF02749">
    <property type="entry name" value="QRPTase_N"/>
    <property type="match status" value="1"/>
</dbReference>
<dbReference type="STRING" id="335543.Sfum_0193"/>
<evidence type="ECO:0000256" key="5">
    <source>
        <dbReference type="ARBA" id="ARBA00011944"/>
    </source>
</evidence>
<dbReference type="OrthoDB" id="9782546at2"/>
<dbReference type="CDD" id="cd01572">
    <property type="entry name" value="QPRTase"/>
    <property type="match status" value="1"/>
</dbReference>
<evidence type="ECO:0000313" key="15">
    <source>
        <dbReference type="EMBL" id="ABK15895.1"/>
    </source>
</evidence>
<evidence type="ECO:0000256" key="6">
    <source>
        <dbReference type="ARBA" id="ARBA00022642"/>
    </source>
</evidence>
<dbReference type="NCBIfam" id="TIGR00078">
    <property type="entry name" value="nadC"/>
    <property type="match status" value="1"/>
</dbReference>
<dbReference type="InterPro" id="IPR036068">
    <property type="entry name" value="Nicotinate_pribotase-like_C"/>
</dbReference>
<comment type="pathway">
    <text evidence="2">Cofactor biosynthesis; NAD(+) biosynthesis; nicotinate D-ribonucleotide from quinolinate: step 1/1.</text>
</comment>
<dbReference type="Gene3D" id="3.90.1170.20">
    <property type="entry name" value="Quinolinate phosphoribosyl transferase, N-terminal domain"/>
    <property type="match status" value="1"/>
</dbReference>
<dbReference type="Pfam" id="PF01729">
    <property type="entry name" value="QRPTase_C"/>
    <property type="match status" value="1"/>
</dbReference>
<evidence type="ECO:0000256" key="11">
    <source>
        <dbReference type="ARBA" id="ARBA00069173"/>
    </source>
</evidence>
<evidence type="ECO:0000256" key="10">
    <source>
        <dbReference type="ARBA" id="ARBA00047445"/>
    </source>
</evidence>
<dbReference type="InterPro" id="IPR027277">
    <property type="entry name" value="NadC/ModD"/>
</dbReference>
<dbReference type="HOGENOM" id="CLU_039622_0_1_7"/>
<dbReference type="PANTHER" id="PTHR32179">
    <property type="entry name" value="NICOTINATE-NUCLEOTIDE PYROPHOSPHORYLASE [CARBOXYLATING]"/>
    <property type="match status" value="1"/>
</dbReference>
<protein>
    <recommendedName>
        <fullName evidence="11">Probable nicotinate-nucleotide pyrophosphorylase [carboxylating]</fullName>
        <ecNumber evidence="5">2.4.2.19</ecNumber>
    </recommendedName>
    <alternativeName>
        <fullName evidence="9">Quinolinate phosphoribosyltransferase [decarboxylating]</fullName>
    </alternativeName>
</protein>
<comment type="similarity">
    <text evidence="3 12">Belongs to the NadC/ModD family.</text>
</comment>
<dbReference type="InterPro" id="IPR002638">
    <property type="entry name" value="Quinolinate_PRibosylTrfase_C"/>
</dbReference>
<dbReference type="Gene3D" id="3.20.20.70">
    <property type="entry name" value="Aldolase class I"/>
    <property type="match status" value="1"/>
</dbReference>
<dbReference type="InterPro" id="IPR004393">
    <property type="entry name" value="NadC"/>
</dbReference>
<dbReference type="EMBL" id="CP000478">
    <property type="protein sequence ID" value="ABK15895.1"/>
    <property type="molecule type" value="Genomic_DNA"/>
</dbReference>
<dbReference type="eggNOG" id="COG0157">
    <property type="taxonomic scope" value="Bacteria"/>
</dbReference>
<dbReference type="SUPFAM" id="SSF51690">
    <property type="entry name" value="Nicotinate/Quinolinate PRTase C-terminal domain-like"/>
    <property type="match status" value="1"/>
</dbReference>
<dbReference type="InterPro" id="IPR013785">
    <property type="entry name" value="Aldolase_TIM"/>
</dbReference>
<dbReference type="AlphaFoldDB" id="A0LEP3"/>
<evidence type="ECO:0000259" key="14">
    <source>
        <dbReference type="Pfam" id="PF02749"/>
    </source>
</evidence>
<dbReference type="UniPathway" id="UPA00253">
    <property type="reaction ID" value="UER00331"/>
</dbReference>
<evidence type="ECO:0000256" key="3">
    <source>
        <dbReference type="ARBA" id="ARBA00009400"/>
    </source>
</evidence>
<dbReference type="FunCoup" id="A0LEP3">
    <property type="interactions" value="512"/>
</dbReference>
<evidence type="ECO:0000256" key="12">
    <source>
        <dbReference type="PIRNR" id="PIRNR006250"/>
    </source>
</evidence>
<evidence type="ECO:0000256" key="1">
    <source>
        <dbReference type="ARBA" id="ARBA00003237"/>
    </source>
</evidence>
<sequence>MDQLDVLLRMALVEDVGHGDVTTEGTIDAGLTGRAVVFGREPLVLSGSDPFRRTFRLVDPQVRVESLFSDGEEVPADVPFFRMEGSVRSLLTAERTALNLLQRLSGVATLTRRMVNALAGTSCRLLDTRKTTPLWRVLEKAAVRHGGGSNHRFGLFDGVLIKDNHVAAVGGVREAVRRARRSAPHGLKIEVEVETLEQLEEALQAGADIILLDNFTLDLLQRAVAINAGRALLEASGGVTLERVRVIAETGVDFVSCGALTHSAPAVDITMEYSS</sequence>